<gene>
    <name evidence="1" type="ORF">LOK49_LG11G00437</name>
</gene>
<keyword evidence="2" id="KW-1185">Reference proteome</keyword>
<dbReference type="Proteomes" id="UP001060215">
    <property type="component" value="Chromosome 12"/>
</dbReference>
<name>A0ACC0FZZ7_9ERIC</name>
<proteinExistence type="predicted"/>
<evidence type="ECO:0000313" key="2">
    <source>
        <dbReference type="Proteomes" id="UP001060215"/>
    </source>
</evidence>
<comment type="caution">
    <text evidence="1">The sequence shown here is derived from an EMBL/GenBank/DDBJ whole genome shotgun (WGS) entry which is preliminary data.</text>
</comment>
<sequence length="105" mass="11735">MNNRRDYRASKTALFDSIEKGGIPVSSSYSQEIDERSNGSAINSLQDTVIFLKRVHGPGADIDTLCVGPSYVNMEDLDISMCLRLYNVDEPTIESQWSVGWRTDS</sequence>
<accession>A0ACC0FZZ7</accession>
<dbReference type="EMBL" id="CM045769">
    <property type="protein sequence ID" value="KAI7993863.1"/>
    <property type="molecule type" value="Genomic_DNA"/>
</dbReference>
<organism evidence="1 2">
    <name type="scientific">Camellia lanceoleosa</name>
    <dbReference type="NCBI Taxonomy" id="1840588"/>
    <lineage>
        <taxon>Eukaryota</taxon>
        <taxon>Viridiplantae</taxon>
        <taxon>Streptophyta</taxon>
        <taxon>Embryophyta</taxon>
        <taxon>Tracheophyta</taxon>
        <taxon>Spermatophyta</taxon>
        <taxon>Magnoliopsida</taxon>
        <taxon>eudicotyledons</taxon>
        <taxon>Gunneridae</taxon>
        <taxon>Pentapetalae</taxon>
        <taxon>asterids</taxon>
        <taxon>Ericales</taxon>
        <taxon>Theaceae</taxon>
        <taxon>Camellia</taxon>
    </lineage>
</organism>
<reference evidence="1 2" key="1">
    <citation type="journal article" date="2022" name="Plant J.">
        <title>Chromosome-level genome of Camellia lanceoleosa provides a valuable resource for understanding genome evolution and self-incompatibility.</title>
        <authorList>
            <person name="Gong W."/>
            <person name="Xiao S."/>
            <person name="Wang L."/>
            <person name="Liao Z."/>
            <person name="Chang Y."/>
            <person name="Mo W."/>
            <person name="Hu G."/>
            <person name="Li W."/>
            <person name="Zhao G."/>
            <person name="Zhu H."/>
            <person name="Hu X."/>
            <person name="Ji K."/>
            <person name="Xiang X."/>
            <person name="Song Q."/>
            <person name="Yuan D."/>
            <person name="Jin S."/>
            <person name="Zhang L."/>
        </authorList>
    </citation>
    <scope>NUCLEOTIDE SEQUENCE [LARGE SCALE GENOMIC DNA]</scope>
    <source>
        <strain evidence="1">SQ_2022a</strain>
    </source>
</reference>
<protein>
    <submittedName>
        <fullName evidence="1">Bet1-like SNARE 1-1</fullName>
    </submittedName>
</protein>
<evidence type="ECO:0000313" key="1">
    <source>
        <dbReference type="EMBL" id="KAI7993863.1"/>
    </source>
</evidence>